<organism evidence="1 2">
    <name type="scientific">Candidatus Gottesmanbacteria bacterium RIFCSPHIGHO2_01_FULL_40_15</name>
    <dbReference type="NCBI Taxonomy" id="1798376"/>
    <lineage>
        <taxon>Bacteria</taxon>
        <taxon>Candidatus Gottesmaniibacteriota</taxon>
    </lineage>
</organism>
<dbReference type="AlphaFoldDB" id="A0A1F5Z1N1"/>
<proteinExistence type="predicted"/>
<reference evidence="1 2" key="1">
    <citation type="journal article" date="2016" name="Nat. Commun.">
        <title>Thousands of microbial genomes shed light on interconnected biogeochemical processes in an aquifer system.</title>
        <authorList>
            <person name="Anantharaman K."/>
            <person name="Brown C.T."/>
            <person name="Hug L.A."/>
            <person name="Sharon I."/>
            <person name="Castelle C.J."/>
            <person name="Probst A.J."/>
            <person name="Thomas B.C."/>
            <person name="Singh A."/>
            <person name="Wilkins M.J."/>
            <person name="Karaoz U."/>
            <person name="Brodie E.L."/>
            <person name="Williams K.H."/>
            <person name="Hubbard S.S."/>
            <person name="Banfield J.F."/>
        </authorList>
    </citation>
    <scope>NUCLEOTIDE SEQUENCE [LARGE SCALE GENOMIC DNA]</scope>
</reference>
<name>A0A1F5Z1N1_9BACT</name>
<comment type="caution">
    <text evidence="1">The sequence shown here is derived from an EMBL/GenBank/DDBJ whole genome shotgun (WGS) entry which is preliminary data.</text>
</comment>
<gene>
    <name evidence="1" type="ORF">A2777_06550</name>
</gene>
<dbReference type="Proteomes" id="UP000177354">
    <property type="component" value="Unassembled WGS sequence"/>
</dbReference>
<dbReference type="EMBL" id="MFJF01000018">
    <property type="protein sequence ID" value="OGG06234.1"/>
    <property type="molecule type" value="Genomic_DNA"/>
</dbReference>
<protein>
    <submittedName>
        <fullName evidence="1">Uncharacterized protein</fullName>
    </submittedName>
</protein>
<evidence type="ECO:0000313" key="2">
    <source>
        <dbReference type="Proteomes" id="UP000177354"/>
    </source>
</evidence>
<evidence type="ECO:0000313" key="1">
    <source>
        <dbReference type="EMBL" id="OGG06234.1"/>
    </source>
</evidence>
<sequence length="284" mass="32284">MTTQPIETGGILPAVTVFEKSGKLTGNIAYRMKYLRRGLDGKFRQFQGDGHYIFPDRILVWDVSMPEFLYMDCNDNMVTESVLGKFIINKFTDIYYRFASAHITSPDKPPLPETPEILNILFEKVDFRDLNLKSEEILQDLISASGISFSWFDLNPDSYQAVIGSLGTNFYARRTKKDLYKTGPVNLRYPPFNLLLNQKKRNDLIDSEFVPLEDLDILPVLLATDGILPPPEIPKKSVLFDRIGFLKKKSQDNNRALVNIQQPPETLLGENVEGLYIVIGGQKS</sequence>
<accession>A0A1F5Z1N1</accession>